<evidence type="ECO:0000256" key="1">
    <source>
        <dbReference type="SAM" id="MobiDB-lite"/>
    </source>
</evidence>
<evidence type="ECO:0000313" key="3">
    <source>
        <dbReference type="Proteomes" id="UP000326757"/>
    </source>
</evidence>
<dbReference type="AlphaFoldDB" id="A0A5N6JRT6"/>
<feature type="region of interest" description="Disordered" evidence="1">
    <location>
        <begin position="1"/>
        <end position="21"/>
    </location>
</feature>
<keyword evidence="3" id="KW-1185">Reference proteome</keyword>
<name>A0A5N6JRT6_MONLA</name>
<organism evidence="2 3">
    <name type="scientific">Monilinia laxa</name>
    <name type="common">Brown rot fungus</name>
    <name type="synonym">Sclerotinia laxa</name>
    <dbReference type="NCBI Taxonomy" id="61186"/>
    <lineage>
        <taxon>Eukaryota</taxon>
        <taxon>Fungi</taxon>
        <taxon>Dikarya</taxon>
        <taxon>Ascomycota</taxon>
        <taxon>Pezizomycotina</taxon>
        <taxon>Leotiomycetes</taxon>
        <taxon>Helotiales</taxon>
        <taxon>Sclerotiniaceae</taxon>
        <taxon>Monilinia</taxon>
    </lineage>
</organism>
<protein>
    <submittedName>
        <fullName evidence="2">Uncharacterized protein</fullName>
    </submittedName>
</protein>
<dbReference type="Proteomes" id="UP000326757">
    <property type="component" value="Unassembled WGS sequence"/>
</dbReference>
<reference evidence="2 3" key="1">
    <citation type="submission" date="2019-06" db="EMBL/GenBank/DDBJ databases">
        <title>Genome Sequence of the Brown Rot Fungal Pathogen Monilinia laxa.</title>
        <authorList>
            <person name="De Miccolis Angelini R.M."/>
            <person name="Landi L."/>
            <person name="Abate D."/>
            <person name="Pollastro S."/>
            <person name="Romanazzi G."/>
            <person name="Faretra F."/>
        </authorList>
    </citation>
    <scope>NUCLEOTIDE SEQUENCE [LARGE SCALE GENOMIC DNA]</scope>
    <source>
        <strain evidence="2 3">Mlax316</strain>
    </source>
</reference>
<dbReference type="EMBL" id="VIGI01000014">
    <property type="protein sequence ID" value="KAB8291593.1"/>
    <property type="molecule type" value="Genomic_DNA"/>
</dbReference>
<feature type="compositionally biased region" description="Basic and acidic residues" evidence="1">
    <location>
        <begin position="1"/>
        <end position="16"/>
    </location>
</feature>
<evidence type="ECO:0000313" key="2">
    <source>
        <dbReference type="EMBL" id="KAB8291593.1"/>
    </source>
</evidence>
<proteinExistence type="predicted"/>
<dbReference type="OrthoDB" id="3561356at2759"/>
<gene>
    <name evidence="2" type="ORF">EYC80_006393</name>
</gene>
<accession>A0A5N6JRT6</accession>
<comment type="caution">
    <text evidence="2">The sequence shown here is derived from an EMBL/GenBank/DDBJ whole genome shotgun (WGS) entry which is preliminary data.</text>
</comment>
<sequence>MPRTSSERRFPPEMHDMPLTNQKPVHCQHLTDLADNIQRRKDYIINIPLEWRFDCVEHAVAWLQKYAPYIEGLQEWLEEHKEDWLNNC</sequence>